<dbReference type="Proteomes" id="UP000826300">
    <property type="component" value="Chromosome"/>
</dbReference>
<protein>
    <recommendedName>
        <fullName evidence="4">DUF1127 domain-containing protein</fullName>
    </recommendedName>
</protein>
<organism evidence="2 3">
    <name type="scientific">Neotabrizicola shimadae</name>
    <dbReference type="NCBI Taxonomy" id="2807096"/>
    <lineage>
        <taxon>Bacteria</taxon>
        <taxon>Pseudomonadati</taxon>
        <taxon>Pseudomonadota</taxon>
        <taxon>Alphaproteobacteria</taxon>
        <taxon>Rhodobacterales</taxon>
        <taxon>Paracoccaceae</taxon>
        <taxon>Neotabrizicola</taxon>
    </lineage>
</organism>
<evidence type="ECO:0008006" key="4">
    <source>
        <dbReference type="Google" id="ProtNLM"/>
    </source>
</evidence>
<evidence type="ECO:0000256" key="1">
    <source>
        <dbReference type="SAM" id="MobiDB-lite"/>
    </source>
</evidence>
<proteinExistence type="predicted"/>
<keyword evidence="3" id="KW-1185">Reference proteome</keyword>
<accession>A0A8G0ZY87</accession>
<feature type="compositionally biased region" description="Basic and acidic residues" evidence="1">
    <location>
        <begin position="49"/>
        <end position="74"/>
    </location>
</feature>
<reference evidence="2" key="1">
    <citation type="submission" date="2021-02" db="EMBL/GenBank/DDBJ databases">
        <title>Rhodobacter shimadae sp. nov., an aerobic anoxygenic phototrophic bacterium isolated from a hot spring.</title>
        <authorList>
            <person name="Muramatsu S."/>
            <person name="Haruta S."/>
            <person name="Hirose S."/>
            <person name="Hanada S."/>
        </authorList>
    </citation>
    <scope>NUCLEOTIDE SEQUENCE</scope>
    <source>
        <strain evidence="2">N10</strain>
    </source>
</reference>
<gene>
    <name evidence="2" type="ORF">JO391_09540</name>
</gene>
<feature type="region of interest" description="Disordered" evidence="1">
    <location>
        <begin position="49"/>
        <end position="80"/>
    </location>
</feature>
<dbReference type="RefSeq" id="WP_220664301.1">
    <property type="nucleotide sequence ID" value="NZ_CP069370.1"/>
</dbReference>
<sequence>MTYDRIAASPRRPETILKSLVAEYGALKVMAALMAAILKSNRAPPRARISDLPEHLRRDIGVGPDFRRGPRHEPMPGPRW</sequence>
<evidence type="ECO:0000313" key="3">
    <source>
        <dbReference type="Proteomes" id="UP000826300"/>
    </source>
</evidence>
<dbReference type="AlphaFoldDB" id="A0A8G0ZY87"/>
<name>A0A8G0ZY87_9RHOB</name>
<evidence type="ECO:0000313" key="2">
    <source>
        <dbReference type="EMBL" id="QYZ71705.1"/>
    </source>
</evidence>
<dbReference type="KEGG" id="nsm:JO391_09540"/>
<dbReference type="EMBL" id="CP069370">
    <property type="protein sequence ID" value="QYZ71705.1"/>
    <property type="molecule type" value="Genomic_DNA"/>
</dbReference>